<protein>
    <submittedName>
        <fullName evidence="7">Ferredoxin</fullName>
    </submittedName>
</protein>
<dbReference type="Pfam" id="PF07992">
    <property type="entry name" value="Pyr_redox_2"/>
    <property type="match status" value="1"/>
</dbReference>
<comment type="caution">
    <text evidence="7">The sequence shown here is derived from an EMBL/GenBank/DDBJ whole genome shotgun (WGS) entry which is preliminary data.</text>
</comment>
<dbReference type="InterPro" id="IPR023753">
    <property type="entry name" value="FAD/NAD-binding_dom"/>
</dbReference>
<accession>A0A919RDS8</accession>
<dbReference type="AlphaFoldDB" id="A0A919RDS8"/>
<comment type="cofactor">
    <cofactor evidence="1">
        <name>FAD</name>
        <dbReference type="ChEBI" id="CHEBI:57692"/>
    </cofactor>
</comment>
<dbReference type="InterPro" id="IPR028202">
    <property type="entry name" value="Reductase_C"/>
</dbReference>
<keyword evidence="3" id="KW-0274">FAD</keyword>
<dbReference type="PRINTS" id="PR00368">
    <property type="entry name" value="FADPNR"/>
</dbReference>
<dbReference type="EMBL" id="BOOW01000003">
    <property type="protein sequence ID" value="GII90011.1"/>
    <property type="molecule type" value="Genomic_DNA"/>
</dbReference>
<dbReference type="GO" id="GO:0016651">
    <property type="term" value="F:oxidoreductase activity, acting on NAD(P)H"/>
    <property type="evidence" value="ECO:0007669"/>
    <property type="project" value="TreeGrafter"/>
</dbReference>
<evidence type="ECO:0000256" key="3">
    <source>
        <dbReference type="ARBA" id="ARBA00022827"/>
    </source>
</evidence>
<sequence>MTTFVIIGAGLAGAKAAQTLRDEGFDGDIVLIGAEGERPYERPPLSKGYLKGKSEREKVYVHSPEWYSEHSVDLRLGTTAVAVHRDRKVVELDSGETVAYDKLLLATGATPRTLPVPGADLGGVHTLRTLPDSDTLRQAFAQAGRVVVAGAGWIGLETAAAARAAGCEVTVVESEPTPLHRVLGPELGEIYAGVHRRNGVEFRFGAGVAEIAGEDGRVREVVTTAGERLPADLVIVGVGAAPNTGLAVAAGLDVADGVVVDAGLRSSDPDVFAAGDVAEAHNPLLGRRIRVEHWANALNGGPAAARSMLGQDVVFDRVPYFYTDQFELGMEFSGDIQGYDQVVYRGSVEELAFIAFWLREGRVIAGMNVNIWDVTGAIQGLIRSGQAVDTGALADPAQPLDSLAS</sequence>
<evidence type="ECO:0000256" key="2">
    <source>
        <dbReference type="ARBA" id="ARBA00022630"/>
    </source>
</evidence>
<keyword evidence="8" id="KW-1185">Reference proteome</keyword>
<dbReference type="PRINTS" id="PR00411">
    <property type="entry name" value="PNDRDTASEI"/>
</dbReference>
<feature type="domain" description="Reductase C-terminal" evidence="6">
    <location>
        <begin position="320"/>
        <end position="403"/>
    </location>
</feature>
<keyword evidence="2" id="KW-0285">Flavoprotein</keyword>
<evidence type="ECO:0000313" key="8">
    <source>
        <dbReference type="Proteomes" id="UP000606172"/>
    </source>
</evidence>
<evidence type="ECO:0000313" key="7">
    <source>
        <dbReference type="EMBL" id="GII90011.1"/>
    </source>
</evidence>
<evidence type="ECO:0000256" key="1">
    <source>
        <dbReference type="ARBA" id="ARBA00001974"/>
    </source>
</evidence>
<name>A0A919RDS8_9ACTN</name>
<evidence type="ECO:0000259" key="6">
    <source>
        <dbReference type="Pfam" id="PF14759"/>
    </source>
</evidence>
<evidence type="ECO:0000259" key="5">
    <source>
        <dbReference type="Pfam" id="PF07992"/>
    </source>
</evidence>
<dbReference type="GO" id="GO:0005737">
    <property type="term" value="C:cytoplasm"/>
    <property type="evidence" value="ECO:0007669"/>
    <property type="project" value="TreeGrafter"/>
</dbReference>
<proteinExistence type="predicted"/>
<dbReference type="Pfam" id="PF14759">
    <property type="entry name" value="Reductase_C"/>
    <property type="match status" value="1"/>
</dbReference>
<organism evidence="7 8">
    <name type="scientific">Sinosporangium siamense</name>
    <dbReference type="NCBI Taxonomy" id="1367973"/>
    <lineage>
        <taxon>Bacteria</taxon>
        <taxon>Bacillati</taxon>
        <taxon>Actinomycetota</taxon>
        <taxon>Actinomycetes</taxon>
        <taxon>Streptosporangiales</taxon>
        <taxon>Streptosporangiaceae</taxon>
        <taxon>Sinosporangium</taxon>
    </lineage>
</organism>
<dbReference type="Gene3D" id="3.30.390.30">
    <property type="match status" value="1"/>
</dbReference>
<feature type="domain" description="FAD/NAD(P)-binding" evidence="5">
    <location>
        <begin position="4"/>
        <end position="300"/>
    </location>
</feature>
<dbReference type="PANTHER" id="PTHR43557">
    <property type="entry name" value="APOPTOSIS-INDUCING FACTOR 1"/>
    <property type="match status" value="1"/>
</dbReference>
<dbReference type="Proteomes" id="UP000606172">
    <property type="component" value="Unassembled WGS sequence"/>
</dbReference>
<dbReference type="InterPro" id="IPR050446">
    <property type="entry name" value="FAD-oxidoreductase/Apoptosis"/>
</dbReference>
<dbReference type="PANTHER" id="PTHR43557:SF2">
    <property type="entry name" value="RIESKE DOMAIN-CONTAINING PROTEIN-RELATED"/>
    <property type="match status" value="1"/>
</dbReference>
<dbReference type="SUPFAM" id="SSF51905">
    <property type="entry name" value="FAD/NAD(P)-binding domain"/>
    <property type="match status" value="2"/>
</dbReference>
<dbReference type="InterPro" id="IPR036188">
    <property type="entry name" value="FAD/NAD-bd_sf"/>
</dbReference>
<dbReference type="RefSeq" id="WP_204020096.1">
    <property type="nucleotide sequence ID" value="NZ_BOOW01000003.1"/>
</dbReference>
<reference evidence="7" key="1">
    <citation type="submission" date="2021-01" db="EMBL/GenBank/DDBJ databases">
        <title>Whole genome shotgun sequence of Sinosporangium siamense NBRC 109515.</title>
        <authorList>
            <person name="Komaki H."/>
            <person name="Tamura T."/>
        </authorList>
    </citation>
    <scope>NUCLEOTIDE SEQUENCE</scope>
    <source>
        <strain evidence="7">NBRC 109515</strain>
    </source>
</reference>
<evidence type="ECO:0000256" key="4">
    <source>
        <dbReference type="ARBA" id="ARBA00023002"/>
    </source>
</evidence>
<dbReference type="Gene3D" id="3.50.50.60">
    <property type="entry name" value="FAD/NAD(P)-binding domain"/>
    <property type="match status" value="2"/>
</dbReference>
<keyword evidence="4" id="KW-0560">Oxidoreductase</keyword>
<dbReference type="InterPro" id="IPR016156">
    <property type="entry name" value="FAD/NAD-linked_Rdtase_dimer_sf"/>
</dbReference>
<dbReference type="SUPFAM" id="SSF55424">
    <property type="entry name" value="FAD/NAD-linked reductases, dimerisation (C-terminal) domain"/>
    <property type="match status" value="1"/>
</dbReference>
<gene>
    <name evidence="7" type="ORF">Ssi02_02420</name>
</gene>